<protein>
    <submittedName>
        <fullName evidence="2">Uncharacterized protein</fullName>
    </submittedName>
</protein>
<comment type="caution">
    <text evidence="2">The sequence shown here is derived from an EMBL/GenBank/DDBJ whole genome shotgun (WGS) entry which is preliminary data.</text>
</comment>
<gene>
    <name evidence="2" type="ORF">J5N97_021033</name>
</gene>
<evidence type="ECO:0000313" key="3">
    <source>
        <dbReference type="Proteomes" id="UP001085076"/>
    </source>
</evidence>
<feature type="region of interest" description="Disordered" evidence="1">
    <location>
        <begin position="78"/>
        <end position="102"/>
    </location>
</feature>
<keyword evidence="3" id="KW-1185">Reference proteome</keyword>
<reference evidence="2" key="1">
    <citation type="submission" date="2021-03" db="EMBL/GenBank/DDBJ databases">
        <authorList>
            <person name="Li Z."/>
            <person name="Yang C."/>
        </authorList>
    </citation>
    <scope>NUCLEOTIDE SEQUENCE</scope>
    <source>
        <strain evidence="2">Dzin_1.0</strain>
        <tissue evidence="2">Leaf</tissue>
    </source>
</reference>
<reference evidence="2" key="2">
    <citation type="journal article" date="2022" name="Hortic Res">
        <title>The genome of Dioscorea zingiberensis sheds light on the biosynthesis, origin and evolution of the medicinally important diosgenin saponins.</title>
        <authorList>
            <person name="Li Y."/>
            <person name="Tan C."/>
            <person name="Li Z."/>
            <person name="Guo J."/>
            <person name="Li S."/>
            <person name="Chen X."/>
            <person name="Wang C."/>
            <person name="Dai X."/>
            <person name="Yang H."/>
            <person name="Song W."/>
            <person name="Hou L."/>
            <person name="Xu J."/>
            <person name="Tong Z."/>
            <person name="Xu A."/>
            <person name="Yuan X."/>
            <person name="Wang W."/>
            <person name="Yang Q."/>
            <person name="Chen L."/>
            <person name="Sun Z."/>
            <person name="Wang K."/>
            <person name="Pan B."/>
            <person name="Chen J."/>
            <person name="Bao Y."/>
            <person name="Liu F."/>
            <person name="Qi X."/>
            <person name="Gang D.R."/>
            <person name="Wen J."/>
            <person name="Li J."/>
        </authorList>
    </citation>
    <scope>NUCLEOTIDE SEQUENCE</scope>
    <source>
        <strain evidence="2">Dzin_1.0</strain>
    </source>
</reference>
<proteinExistence type="predicted"/>
<organism evidence="2 3">
    <name type="scientific">Dioscorea zingiberensis</name>
    <dbReference type="NCBI Taxonomy" id="325984"/>
    <lineage>
        <taxon>Eukaryota</taxon>
        <taxon>Viridiplantae</taxon>
        <taxon>Streptophyta</taxon>
        <taxon>Embryophyta</taxon>
        <taxon>Tracheophyta</taxon>
        <taxon>Spermatophyta</taxon>
        <taxon>Magnoliopsida</taxon>
        <taxon>Liliopsida</taxon>
        <taxon>Dioscoreales</taxon>
        <taxon>Dioscoreaceae</taxon>
        <taxon>Dioscorea</taxon>
    </lineage>
</organism>
<dbReference type="EMBL" id="JAGGNH010000005">
    <property type="protein sequence ID" value="KAJ0973074.1"/>
    <property type="molecule type" value="Genomic_DNA"/>
</dbReference>
<evidence type="ECO:0000256" key="1">
    <source>
        <dbReference type="SAM" id="MobiDB-lite"/>
    </source>
</evidence>
<sequence>MVPVSLPDLIRSPFPPLPVSASHPDLLRLFFLPSTNLFHDAALPVSLTDPHVLHTLLLSPPLETLDTSSLISKIVSSYSPTTLPSSSAAPLQDPAPTSSPPLSLSANLELLRPLENSRIWLQGCAK</sequence>
<evidence type="ECO:0000313" key="2">
    <source>
        <dbReference type="EMBL" id="KAJ0973074.1"/>
    </source>
</evidence>
<name>A0A9D5CHH4_9LILI</name>
<accession>A0A9D5CHH4</accession>
<feature type="compositionally biased region" description="Low complexity" evidence="1">
    <location>
        <begin position="78"/>
        <end position="91"/>
    </location>
</feature>
<dbReference type="AlphaFoldDB" id="A0A9D5CHH4"/>
<dbReference type="Proteomes" id="UP001085076">
    <property type="component" value="Miscellaneous, Linkage group lg05"/>
</dbReference>